<reference evidence="1 2" key="1">
    <citation type="submission" date="2016-01" db="EMBL/GenBank/DDBJ databases">
        <authorList>
            <person name="Peeters C."/>
        </authorList>
    </citation>
    <scope>NUCLEOTIDE SEQUENCE [LARGE SCALE GENOMIC DNA]</scope>
    <source>
        <strain evidence="1">LMG 29315</strain>
    </source>
</reference>
<dbReference type="EMBL" id="FCNV02000013">
    <property type="protein sequence ID" value="SAL45973.1"/>
    <property type="molecule type" value="Genomic_DNA"/>
</dbReference>
<dbReference type="Proteomes" id="UP000198263">
    <property type="component" value="Unassembled WGS sequence"/>
</dbReference>
<sequence length="51" mass="5611">MRPTVSTGSVMSWPNTGKVAAVVMTVTSENARKLTGRPQKLPRFTLRKLLP</sequence>
<evidence type="ECO:0000313" key="1">
    <source>
        <dbReference type="EMBL" id="SAL45973.1"/>
    </source>
</evidence>
<organism evidence="1 2">
    <name type="scientific">Caballeronia concitans</name>
    <dbReference type="NCBI Taxonomy" id="1777133"/>
    <lineage>
        <taxon>Bacteria</taxon>
        <taxon>Pseudomonadati</taxon>
        <taxon>Pseudomonadota</taxon>
        <taxon>Betaproteobacteria</taxon>
        <taxon>Burkholderiales</taxon>
        <taxon>Burkholderiaceae</taxon>
        <taxon>Caballeronia</taxon>
    </lineage>
</organism>
<protein>
    <submittedName>
        <fullName evidence="1">Uncharacterized protein</fullName>
    </submittedName>
</protein>
<proteinExistence type="predicted"/>
<dbReference type="AlphaFoldDB" id="A0A658R3B0"/>
<evidence type="ECO:0000313" key="2">
    <source>
        <dbReference type="Proteomes" id="UP000198263"/>
    </source>
</evidence>
<gene>
    <name evidence="1" type="ORF">AWB72_04824</name>
</gene>
<keyword evidence="2" id="KW-1185">Reference proteome</keyword>
<comment type="caution">
    <text evidence="1">The sequence shown here is derived from an EMBL/GenBank/DDBJ whole genome shotgun (WGS) entry which is preliminary data.</text>
</comment>
<accession>A0A658R3B0</accession>
<name>A0A658R3B0_9BURK</name>